<dbReference type="InterPro" id="IPR050750">
    <property type="entry name" value="C5-MTase"/>
</dbReference>
<feature type="active site" evidence="7">
    <location>
        <position position="113"/>
    </location>
</feature>
<evidence type="ECO:0000256" key="7">
    <source>
        <dbReference type="PROSITE-ProRule" id="PRU01016"/>
    </source>
</evidence>
<accession>A0A2P2HXY1</accession>
<dbReference type="GO" id="GO:0005634">
    <property type="term" value="C:nucleus"/>
    <property type="evidence" value="ECO:0007669"/>
    <property type="project" value="TreeGrafter"/>
</dbReference>
<keyword evidence="2 7" id="KW-0808">Transferase</keyword>
<dbReference type="InterPro" id="IPR031303">
    <property type="entry name" value="C5_meth_CS"/>
</dbReference>
<dbReference type="Gene3D" id="3.90.120.10">
    <property type="entry name" value="DNA Methylase, subunit A, domain 2"/>
    <property type="match status" value="2"/>
</dbReference>
<dbReference type="PROSITE" id="PS00095">
    <property type="entry name" value="C5_MTASE_2"/>
    <property type="match status" value="1"/>
</dbReference>
<protein>
    <recommendedName>
        <fullName evidence="5">tRNA (cytosine(38)-C(5))-methyltransferase</fullName>
        <ecNumber evidence="4">2.1.1.204</ecNumber>
    </recommendedName>
    <alternativeName>
        <fullName evidence="6">DNA (cytosine-5)-methyltransferase-like protein 2</fullName>
    </alternativeName>
</protein>
<feature type="region of interest" description="Disordered" evidence="8">
    <location>
        <begin position="208"/>
        <end position="230"/>
    </location>
</feature>
<evidence type="ECO:0000256" key="6">
    <source>
        <dbReference type="ARBA" id="ARBA00042810"/>
    </source>
</evidence>
<evidence type="ECO:0000313" key="9">
    <source>
        <dbReference type="EMBL" id="LAB66622.1"/>
    </source>
</evidence>
<sequence>MNEHKQQALLPDSGVHMMELYAGIGGMRAAATEIGLNLEAVYPYEINPSALEAYSHNFTEDGTGAVDNCSARKRIKSSCGTKKKFTAARNLLGLSVAEVTKLSPHLLTMSPPCQPFTRQGLQQDTADRRCDSLQHVLTVLKELPNPPARILLENVKGFETSHARDQLLQVLDCRGYTYQEFLLCPTQLGVPNSRLRYYLLAVREGKSSRASPASNCSSTAAPEASNAAASMQDPVSREFPLCLCISPPQHDISHGEEEGVSNQTQLCDNILQPPRSGQQDSINCGQETHKNSDQQGGKSSELEERKNSIPKVVIKIRNRGSRGNCSWCGKVVIPKASELLRKFHSLCQINNEIQPVNSCALNTNEKIDAICHSKLRQIINSDNGSDGTEACESWGNVEEKFSGTVVNCTKPLVFSDLTPTLGDFLHKTRENICSQSVNQCDYLKALALRSNCYHSSTRSCRPEGTSMETIVGNLPSSEASDDSNMCLIPPPTQNFMVKNELNNHCHANKNDGIEFVNVCYHFTNYLLKEKLLTKYAWLLDIVDASSRRSCCFTKGYSRLVEGTGSVFNPSGRKAMDEAYLRLTDLRKLQGTKENTSSVSNFALSDAAVIERITPPGFIHSNLNSREESVQNSAMRTSEQKNPILKNQEVCENFSQTEEVNAISAPSPASLGLRYFSPEEALRLMAFPAYFHFPTSLSTRQQYRLVGNSVNVLVIAVLLATLFQMQ</sequence>
<evidence type="ECO:0000256" key="8">
    <source>
        <dbReference type="SAM" id="MobiDB-lite"/>
    </source>
</evidence>
<name>A0A2P2HXY1_9CRUS</name>
<dbReference type="Pfam" id="PF00145">
    <property type="entry name" value="DNA_methylase"/>
    <property type="match status" value="2"/>
</dbReference>
<feature type="compositionally biased region" description="Polar residues" evidence="8">
    <location>
        <begin position="275"/>
        <end position="286"/>
    </location>
</feature>
<keyword evidence="1 7" id="KW-0489">Methyltransferase</keyword>
<evidence type="ECO:0000256" key="3">
    <source>
        <dbReference type="ARBA" id="ARBA00022691"/>
    </source>
</evidence>
<dbReference type="PROSITE" id="PS51679">
    <property type="entry name" value="SAM_MT_C5"/>
    <property type="match status" value="1"/>
</dbReference>
<dbReference type="PANTHER" id="PTHR46098">
    <property type="entry name" value="TRNA (CYTOSINE(38)-C(5))-METHYLTRANSFERASE"/>
    <property type="match status" value="1"/>
</dbReference>
<comment type="similarity">
    <text evidence="7">Belongs to the class I-like SAM-binding methyltransferase superfamily. C5-methyltransferase family.</text>
</comment>
<organism evidence="9">
    <name type="scientific">Hirondellea gigas</name>
    <dbReference type="NCBI Taxonomy" id="1518452"/>
    <lineage>
        <taxon>Eukaryota</taxon>
        <taxon>Metazoa</taxon>
        <taxon>Ecdysozoa</taxon>
        <taxon>Arthropoda</taxon>
        <taxon>Crustacea</taxon>
        <taxon>Multicrustacea</taxon>
        <taxon>Malacostraca</taxon>
        <taxon>Eumalacostraca</taxon>
        <taxon>Peracarida</taxon>
        <taxon>Amphipoda</taxon>
        <taxon>Amphilochidea</taxon>
        <taxon>Lysianassida</taxon>
        <taxon>Lysianassidira</taxon>
        <taxon>Lysianassoidea</taxon>
        <taxon>Lysianassidae</taxon>
        <taxon>Hirondellea</taxon>
    </lineage>
</organism>
<dbReference type="PANTHER" id="PTHR46098:SF1">
    <property type="entry name" value="TRNA (CYTOSINE(38)-C(5))-METHYLTRANSFERASE"/>
    <property type="match status" value="1"/>
</dbReference>
<dbReference type="EMBL" id="IACF01000884">
    <property type="protein sequence ID" value="LAB66622.1"/>
    <property type="molecule type" value="mRNA"/>
</dbReference>
<dbReference type="AlphaFoldDB" id="A0A2P2HXY1"/>
<dbReference type="Gene3D" id="3.40.50.150">
    <property type="entry name" value="Vaccinia Virus protein VP39"/>
    <property type="match status" value="1"/>
</dbReference>
<dbReference type="InterPro" id="IPR001525">
    <property type="entry name" value="C5_MeTfrase"/>
</dbReference>
<dbReference type="PRINTS" id="PR00105">
    <property type="entry name" value="C5METTRFRASE"/>
</dbReference>
<dbReference type="SUPFAM" id="SSF53335">
    <property type="entry name" value="S-adenosyl-L-methionine-dependent methyltransferases"/>
    <property type="match status" value="2"/>
</dbReference>
<keyword evidence="3 7" id="KW-0949">S-adenosyl-L-methionine</keyword>
<dbReference type="EC" id="2.1.1.204" evidence="4"/>
<evidence type="ECO:0000256" key="1">
    <source>
        <dbReference type="ARBA" id="ARBA00022603"/>
    </source>
</evidence>
<feature type="region of interest" description="Disordered" evidence="8">
    <location>
        <begin position="268"/>
        <end position="306"/>
    </location>
</feature>
<dbReference type="InterPro" id="IPR029063">
    <property type="entry name" value="SAM-dependent_MTases_sf"/>
</dbReference>
<evidence type="ECO:0000256" key="2">
    <source>
        <dbReference type="ARBA" id="ARBA00022679"/>
    </source>
</evidence>
<evidence type="ECO:0000256" key="4">
    <source>
        <dbReference type="ARBA" id="ARBA00039081"/>
    </source>
</evidence>
<reference evidence="9" key="1">
    <citation type="journal article" date="2018" name="Biosci. Biotechnol. Biochem.">
        <title>Polysaccharide hydrolase of the hadal zone amphipods Hirondellea gigas.</title>
        <authorList>
            <person name="Kobayashi H."/>
            <person name="Nagahama T."/>
            <person name="Arai W."/>
            <person name="Sasagawa Y."/>
            <person name="Umeda M."/>
            <person name="Hayashi T."/>
            <person name="Nikaido I."/>
            <person name="Watanabe H."/>
            <person name="Oguri K."/>
            <person name="Kitazato H."/>
            <person name="Fujioka K."/>
            <person name="Kido Y."/>
            <person name="Takami H."/>
        </authorList>
    </citation>
    <scope>NUCLEOTIDE SEQUENCE</scope>
    <source>
        <tissue evidence="9">Whole body</tissue>
    </source>
</reference>
<dbReference type="GO" id="GO:0032259">
    <property type="term" value="P:methylation"/>
    <property type="evidence" value="ECO:0007669"/>
    <property type="project" value="UniProtKB-KW"/>
</dbReference>
<evidence type="ECO:0000256" key="5">
    <source>
        <dbReference type="ARBA" id="ARBA00039681"/>
    </source>
</evidence>
<proteinExistence type="evidence at transcript level"/>
<dbReference type="GO" id="GO:0008168">
    <property type="term" value="F:methyltransferase activity"/>
    <property type="evidence" value="ECO:0007669"/>
    <property type="project" value="UniProtKB-KW"/>
</dbReference>